<accession>D2QGU6</accession>
<dbReference type="KEGG" id="sli:Slin_5146"/>
<proteinExistence type="inferred from homology"/>
<feature type="binding site" evidence="2">
    <location>
        <position position="99"/>
    </location>
    <ligand>
        <name>Cu cation</name>
        <dbReference type="ChEBI" id="CHEBI:23378"/>
    </ligand>
</feature>
<dbReference type="STRING" id="504472.Slin_5146"/>
<dbReference type="PROSITE" id="PS51257">
    <property type="entry name" value="PROKAR_LIPOPROTEIN"/>
    <property type="match status" value="1"/>
</dbReference>
<feature type="signal peptide" evidence="4">
    <location>
        <begin position="1"/>
        <end position="25"/>
    </location>
</feature>
<keyword evidence="3" id="KW-1015">Disulfide bond</keyword>
<keyword evidence="2" id="KW-0479">Metal-binding</keyword>
<evidence type="ECO:0000313" key="5">
    <source>
        <dbReference type="EMBL" id="ADB41118.1"/>
    </source>
</evidence>
<comment type="similarity">
    <text evidence="1">Belongs to the SCO1/2 family.</text>
</comment>
<dbReference type="PANTHER" id="PTHR12151:SF25">
    <property type="entry name" value="LINALOOL DEHYDRATASE_ISOMERASE DOMAIN-CONTAINING PROTEIN"/>
    <property type="match status" value="1"/>
</dbReference>
<dbReference type="GO" id="GO:0046872">
    <property type="term" value="F:metal ion binding"/>
    <property type="evidence" value="ECO:0007669"/>
    <property type="project" value="UniProtKB-KW"/>
</dbReference>
<dbReference type="Gene3D" id="3.40.30.10">
    <property type="entry name" value="Glutaredoxin"/>
    <property type="match status" value="1"/>
</dbReference>
<dbReference type="InterPro" id="IPR036249">
    <property type="entry name" value="Thioredoxin-like_sf"/>
</dbReference>
<dbReference type="SUPFAM" id="SSF52833">
    <property type="entry name" value="Thioredoxin-like"/>
    <property type="match status" value="1"/>
</dbReference>
<dbReference type="Proteomes" id="UP000002028">
    <property type="component" value="Chromosome"/>
</dbReference>
<gene>
    <name evidence="5" type="ordered locus">Slin_5146</name>
</gene>
<keyword evidence="6" id="KW-1185">Reference proteome</keyword>
<keyword evidence="2" id="KW-0186">Copper</keyword>
<dbReference type="eggNOG" id="COG1999">
    <property type="taxonomic scope" value="Bacteria"/>
</dbReference>
<keyword evidence="4" id="KW-0732">Signal</keyword>
<dbReference type="CDD" id="cd02968">
    <property type="entry name" value="SCO"/>
    <property type="match status" value="1"/>
</dbReference>
<evidence type="ECO:0000256" key="4">
    <source>
        <dbReference type="SAM" id="SignalP"/>
    </source>
</evidence>
<dbReference type="HOGENOM" id="CLU_050131_2_0_10"/>
<dbReference type="InterPro" id="IPR003782">
    <property type="entry name" value="SCO1/SenC"/>
</dbReference>
<protein>
    <submittedName>
        <fullName evidence="5">Electron transport protein SCO1/SenC</fullName>
    </submittedName>
</protein>
<evidence type="ECO:0000256" key="3">
    <source>
        <dbReference type="PIRSR" id="PIRSR603782-2"/>
    </source>
</evidence>
<feature type="binding site" evidence="2">
    <location>
        <position position="189"/>
    </location>
    <ligand>
        <name>Cu cation</name>
        <dbReference type="ChEBI" id="CHEBI:23378"/>
    </ligand>
</feature>
<evidence type="ECO:0000256" key="2">
    <source>
        <dbReference type="PIRSR" id="PIRSR603782-1"/>
    </source>
</evidence>
<reference evidence="5 6" key="1">
    <citation type="journal article" date="2010" name="Stand. Genomic Sci.">
        <title>Complete genome sequence of Spirosoma linguale type strain (1).</title>
        <authorList>
            <person name="Lail K."/>
            <person name="Sikorski J."/>
            <person name="Saunders E."/>
            <person name="Lapidus A."/>
            <person name="Glavina Del Rio T."/>
            <person name="Copeland A."/>
            <person name="Tice H."/>
            <person name="Cheng J.-F."/>
            <person name="Lucas S."/>
            <person name="Nolan M."/>
            <person name="Bruce D."/>
            <person name="Goodwin L."/>
            <person name="Pitluck S."/>
            <person name="Ivanova N."/>
            <person name="Mavromatis K."/>
            <person name="Ovchinnikova G."/>
            <person name="Pati A."/>
            <person name="Chen A."/>
            <person name="Palaniappan K."/>
            <person name="Land M."/>
            <person name="Hauser L."/>
            <person name="Chang Y.-J."/>
            <person name="Jeffries C.D."/>
            <person name="Chain P."/>
            <person name="Brettin T."/>
            <person name="Detter J.C."/>
            <person name="Schuetze A."/>
            <person name="Rohde M."/>
            <person name="Tindall B.J."/>
            <person name="Goeker M."/>
            <person name="Bristow J."/>
            <person name="Eisen J.A."/>
            <person name="Markowitz V."/>
            <person name="Hugenholtz P."/>
            <person name="Kyrpides N.C."/>
            <person name="Klenk H.-P."/>
            <person name="Chen F."/>
        </authorList>
    </citation>
    <scope>NUCLEOTIDE SEQUENCE [LARGE SCALE GENOMIC DNA]</scope>
    <source>
        <strain evidence="6">ATCC 33905 / DSM 74 / LMG 10896 / Claus 1</strain>
    </source>
</reference>
<feature type="chain" id="PRO_5003035539" evidence="4">
    <location>
        <begin position="26"/>
        <end position="228"/>
    </location>
</feature>
<sequence length="228" mass="26046">MSGIRFLFRTSIVVLWALSLVACHKQESTDGTEASIEEAVPYYNTPDFTPIWLSDPDEVETKITHRTGDFSFRDQTNALVTQQTLANKIHVANFFFTACPTICPKMTNLLKAVQDTFQHEPRVALLSFSVTPWLDSVPRLRKYAAEKGVIATKWHLLTGDRGKLYTLARRSYFAEEAIGFTKDSTEFLHTEHIILVDRNRRIRGVYNGTLPLDIDKLITDIKLLLREI</sequence>
<feature type="disulfide bond" description="Redox-active" evidence="3">
    <location>
        <begin position="99"/>
        <end position="103"/>
    </location>
</feature>
<dbReference type="PANTHER" id="PTHR12151">
    <property type="entry name" value="ELECTRON TRANSPORT PROTIN SCO1/SENC FAMILY MEMBER"/>
    <property type="match status" value="1"/>
</dbReference>
<dbReference type="EMBL" id="CP001769">
    <property type="protein sequence ID" value="ADB41118.1"/>
    <property type="molecule type" value="Genomic_DNA"/>
</dbReference>
<dbReference type="AlphaFoldDB" id="D2QGU6"/>
<evidence type="ECO:0000256" key="1">
    <source>
        <dbReference type="ARBA" id="ARBA00010996"/>
    </source>
</evidence>
<dbReference type="Pfam" id="PF02630">
    <property type="entry name" value="SCO1-SenC"/>
    <property type="match status" value="1"/>
</dbReference>
<organism evidence="5 6">
    <name type="scientific">Spirosoma linguale (strain ATCC 33905 / DSM 74 / LMG 10896 / Claus 1)</name>
    <dbReference type="NCBI Taxonomy" id="504472"/>
    <lineage>
        <taxon>Bacteria</taxon>
        <taxon>Pseudomonadati</taxon>
        <taxon>Bacteroidota</taxon>
        <taxon>Cytophagia</taxon>
        <taxon>Cytophagales</taxon>
        <taxon>Cytophagaceae</taxon>
        <taxon>Spirosoma</taxon>
    </lineage>
</organism>
<name>D2QGU6_SPILD</name>
<feature type="binding site" evidence="2">
    <location>
        <position position="103"/>
    </location>
    <ligand>
        <name>Cu cation</name>
        <dbReference type="ChEBI" id="CHEBI:23378"/>
    </ligand>
</feature>
<evidence type="ECO:0000313" key="6">
    <source>
        <dbReference type="Proteomes" id="UP000002028"/>
    </source>
</evidence>
<dbReference type="RefSeq" id="WP_012929619.1">
    <property type="nucleotide sequence ID" value="NC_013730.1"/>
</dbReference>